<dbReference type="SUPFAM" id="SSF89447">
    <property type="entry name" value="AbrB/MazE/MraZ-like"/>
    <property type="match status" value="1"/>
</dbReference>
<dbReference type="AlphaFoldDB" id="A0A2M6WDS9"/>
<gene>
    <name evidence="1" type="ORF">COU17_03345</name>
</gene>
<dbReference type="EMBL" id="PFBJ01000018">
    <property type="protein sequence ID" value="PIT90961.1"/>
    <property type="molecule type" value="Genomic_DNA"/>
</dbReference>
<sequence length="59" mass="7049">MARRKINERNIRKLGKGATSYYVTVPIEVVRDLDWQKGQKLVVEVDARHKELIIRDWEK</sequence>
<evidence type="ECO:0000313" key="2">
    <source>
        <dbReference type="Proteomes" id="UP000228809"/>
    </source>
</evidence>
<name>A0A2M6WDS9_9BACT</name>
<proteinExistence type="predicted"/>
<comment type="caution">
    <text evidence="1">The sequence shown here is derived from an EMBL/GenBank/DDBJ whole genome shotgun (WGS) entry which is preliminary data.</text>
</comment>
<dbReference type="Gene3D" id="2.10.260.10">
    <property type="match status" value="1"/>
</dbReference>
<dbReference type="InterPro" id="IPR037914">
    <property type="entry name" value="SpoVT-AbrB_sf"/>
</dbReference>
<protein>
    <recommendedName>
        <fullName evidence="3">SpoVT-AbrB domain-containing protein</fullName>
    </recommendedName>
</protein>
<dbReference type="Proteomes" id="UP000228809">
    <property type="component" value="Unassembled WGS sequence"/>
</dbReference>
<evidence type="ECO:0008006" key="3">
    <source>
        <dbReference type="Google" id="ProtNLM"/>
    </source>
</evidence>
<evidence type="ECO:0000313" key="1">
    <source>
        <dbReference type="EMBL" id="PIT90961.1"/>
    </source>
</evidence>
<reference evidence="2" key="1">
    <citation type="submission" date="2017-09" db="EMBL/GenBank/DDBJ databases">
        <title>Depth-based differentiation of microbial function through sediment-hosted aquifers and enrichment of novel symbionts in the deep terrestrial subsurface.</title>
        <authorList>
            <person name="Probst A.J."/>
            <person name="Ladd B."/>
            <person name="Jarett J.K."/>
            <person name="Geller-Mcgrath D.E."/>
            <person name="Sieber C.M.K."/>
            <person name="Emerson J.B."/>
            <person name="Anantharaman K."/>
            <person name="Thomas B.C."/>
            <person name="Malmstrom R."/>
            <person name="Stieglmeier M."/>
            <person name="Klingl A."/>
            <person name="Woyke T."/>
            <person name="Ryan C.M."/>
            <person name="Banfield J.F."/>
        </authorList>
    </citation>
    <scope>NUCLEOTIDE SEQUENCE [LARGE SCALE GENOMIC DNA]</scope>
</reference>
<organism evidence="1 2">
    <name type="scientific">Candidatus Kaiserbacteria bacterium CG10_big_fil_rev_8_21_14_0_10_49_17</name>
    <dbReference type="NCBI Taxonomy" id="1974609"/>
    <lineage>
        <taxon>Bacteria</taxon>
        <taxon>Candidatus Kaiseribacteriota</taxon>
    </lineage>
</organism>
<accession>A0A2M6WDS9</accession>